<keyword evidence="3" id="KW-0012">Acyltransferase</keyword>
<dbReference type="NCBIfam" id="NF006045">
    <property type="entry name" value="PRK08190.1"/>
    <property type="match status" value="1"/>
</dbReference>
<dbReference type="GO" id="GO:0016746">
    <property type="term" value="F:acyltransferase activity"/>
    <property type="evidence" value="ECO:0007669"/>
    <property type="project" value="UniProtKB-KW"/>
</dbReference>
<dbReference type="OrthoDB" id="9774179at2"/>
<evidence type="ECO:0000313" key="5">
    <source>
        <dbReference type="EMBL" id="SHF67333.1"/>
    </source>
</evidence>
<dbReference type="InterPro" id="IPR050500">
    <property type="entry name" value="Phos_Acetyltrans/Butyryltrans"/>
</dbReference>
<dbReference type="Gene3D" id="3.40.718.10">
    <property type="entry name" value="Isopropylmalate Dehydrogenase"/>
    <property type="match status" value="1"/>
</dbReference>
<dbReference type="InterPro" id="IPR002505">
    <property type="entry name" value="PTA_PTB"/>
</dbReference>
<dbReference type="AlphaFoldDB" id="A0A1M5DK23"/>
<comment type="similarity">
    <text evidence="1">Belongs to the phosphate acetyltransferase and butyryltransferase family.</text>
</comment>
<keyword evidence="6" id="KW-1185">Reference proteome</keyword>
<dbReference type="Proteomes" id="UP000184346">
    <property type="component" value="Unassembled WGS sequence"/>
</dbReference>
<sequence>MTHRAVQRLATLDDLVQQARGGDPIRVAVVNAAQSAVLETLQEATRLGISEPLLIGRSAEIAEAASALGWDLDLESVIEANSEMDAARRGVELVRDGHADVLMKGHIHTDTFMRALLDGERGLRQPGSRVSHVFLLDLPNCPRLLAISDAAVNIAPDLNAKAQILQNAIALMHMVGVETPRAAVISAIETVNPALPSTLDAACLTLMARRGQIAGAEVDGPLAFDNAISERAAREKGIESPVAGQADILLMPDLVSGNVLAKNLEYHAGATAAGVVMGLTVPVVLSSRADPPAARLAGLGVAALMYRAGLRLSVSAPTVSETESAFPCAPQPESACCPKEVC</sequence>
<dbReference type="STRING" id="1121942.SAMN02745148_03248"/>
<dbReference type="Pfam" id="PF01515">
    <property type="entry name" value="PTA_PTB"/>
    <property type="match status" value="1"/>
</dbReference>
<evidence type="ECO:0000256" key="3">
    <source>
        <dbReference type="ARBA" id="ARBA00023315"/>
    </source>
</evidence>
<feature type="domain" description="Phosphate acetyl/butaryl transferase" evidence="4">
    <location>
        <begin position="85"/>
        <end position="290"/>
    </location>
</feature>
<dbReference type="RefSeq" id="WP_072824762.1">
    <property type="nucleotide sequence ID" value="NZ_FQUJ01000018.1"/>
</dbReference>
<evidence type="ECO:0000259" key="4">
    <source>
        <dbReference type="Pfam" id="PF01515"/>
    </source>
</evidence>
<evidence type="ECO:0000256" key="1">
    <source>
        <dbReference type="ARBA" id="ARBA00005656"/>
    </source>
</evidence>
<proteinExistence type="inferred from homology"/>
<organism evidence="5 6">
    <name type="scientific">Modicisalibacter ilicicola DSM 19980</name>
    <dbReference type="NCBI Taxonomy" id="1121942"/>
    <lineage>
        <taxon>Bacteria</taxon>
        <taxon>Pseudomonadati</taxon>
        <taxon>Pseudomonadota</taxon>
        <taxon>Gammaproteobacteria</taxon>
        <taxon>Oceanospirillales</taxon>
        <taxon>Halomonadaceae</taxon>
        <taxon>Modicisalibacter</taxon>
    </lineage>
</organism>
<reference evidence="5 6" key="1">
    <citation type="submission" date="2016-11" db="EMBL/GenBank/DDBJ databases">
        <authorList>
            <person name="Jaros S."/>
            <person name="Januszkiewicz K."/>
            <person name="Wedrychowicz H."/>
        </authorList>
    </citation>
    <scope>NUCLEOTIDE SEQUENCE [LARGE SCALE GENOMIC DNA]</scope>
    <source>
        <strain evidence="5 6">DSM 19980</strain>
    </source>
</reference>
<dbReference type="PANTHER" id="PTHR43356:SF2">
    <property type="entry name" value="PHOSPHATE ACETYLTRANSFERASE"/>
    <property type="match status" value="1"/>
</dbReference>
<accession>A0A1M5DK23</accession>
<dbReference type="EMBL" id="FQUJ01000018">
    <property type="protein sequence ID" value="SHF67333.1"/>
    <property type="molecule type" value="Genomic_DNA"/>
</dbReference>
<protein>
    <submittedName>
        <fullName evidence="5">Phosphate acetyltransferase</fullName>
    </submittedName>
</protein>
<evidence type="ECO:0000256" key="2">
    <source>
        <dbReference type="ARBA" id="ARBA00022679"/>
    </source>
</evidence>
<name>A0A1M5DK23_9GAMM</name>
<gene>
    <name evidence="5" type="ORF">SAMN02745148_03248</name>
</gene>
<dbReference type="SUPFAM" id="SSF53659">
    <property type="entry name" value="Isocitrate/Isopropylmalate dehydrogenase-like"/>
    <property type="match status" value="1"/>
</dbReference>
<evidence type="ECO:0000313" key="6">
    <source>
        <dbReference type="Proteomes" id="UP000184346"/>
    </source>
</evidence>
<dbReference type="InterPro" id="IPR012147">
    <property type="entry name" value="P_Ac_Bu_trans"/>
</dbReference>
<dbReference type="PIRSF" id="PIRSF000428">
    <property type="entry name" value="P_Ac_trans"/>
    <property type="match status" value="1"/>
</dbReference>
<keyword evidence="2 5" id="KW-0808">Transferase</keyword>
<dbReference type="PANTHER" id="PTHR43356">
    <property type="entry name" value="PHOSPHATE ACETYLTRANSFERASE"/>
    <property type="match status" value="1"/>
</dbReference>